<keyword evidence="4" id="KW-0949">S-adenosyl-L-methionine</keyword>
<dbReference type="NCBIfam" id="TIGR00006">
    <property type="entry name" value="16S rRNA (cytosine(1402)-N(4))-methyltransferase RsmH"/>
    <property type="match status" value="1"/>
</dbReference>
<dbReference type="PANTHER" id="PTHR11265">
    <property type="entry name" value="S-ADENOSYL-METHYLTRANSFERASE MRAW"/>
    <property type="match status" value="1"/>
</dbReference>
<proteinExistence type="inferred from homology"/>
<dbReference type="Gene3D" id="3.40.50.150">
    <property type="entry name" value="Vaccinia Virus protein VP39"/>
    <property type="match status" value="1"/>
</dbReference>
<reference evidence="6" key="1">
    <citation type="journal article" date="2014" name="Front. Microbiol.">
        <title>High frequency of phylogenetically diverse reductive dehalogenase-homologous genes in deep subseafloor sedimentary metagenomes.</title>
        <authorList>
            <person name="Kawai M."/>
            <person name="Futagami T."/>
            <person name="Toyoda A."/>
            <person name="Takaki Y."/>
            <person name="Nishi S."/>
            <person name="Hori S."/>
            <person name="Arai W."/>
            <person name="Tsubouchi T."/>
            <person name="Morono Y."/>
            <person name="Uchiyama I."/>
            <person name="Ito T."/>
            <person name="Fujiyama A."/>
            <person name="Inagaki F."/>
            <person name="Takami H."/>
        </authorList>
    </citation>
    <scope>NUCLEOTIDE SEQUENCE</scope>
    <source>
        <strain evidence="6">Expedition CK06-06</strain>
    </source>
</reference>
<dbReference type="InterPro" id="IPR002903">
    <property type="entry name" value="RsmH"/>
</dbReference>
<dbReference type="PIRSF" id="PIRSF004486">
    <property type="entry name" value="MraW"/>
    <property type="match status" value="1"/>
</dbReference>
<evidence type="ECO:0008006" key="7">
    <source>
        <dbReference type="Google" id="ProtNLM"/>
    </source>
</evidence>
<accession>X0RZU0</accession>
<evidence type="ECO:0000313" key="6">
    <source>
        <dbReference type="EMBL" id="GAF74344.1"/>
    </source>
</evidence>
<dbReference type="InterPro" id="IPR029063">
    <property type="entry name" value="SAM-dependent_MTases_sf"/>
</dbReference>
<evidence type="ECO:0000256" key="5">
    <source>
        <dbReference type="SAM" id="Coils"/>
    </source>
</evidence>
<dbReference type="SUPFAM" id="SSF81799">
    <property type="entry name" value="Putative methyltransferase TM0872, insert domain"/>
    <property type="match status" value="1"/>
</dbReference>
<keyword evidence="2" id="KW-0489">Methyltransferase</keyword>
<keyword evidence="5" id="KW-0175">Coiled coil</keyword>
<dbReference type="AlphaFoldDB" id="X0RZU0"/>
<dbReference type="Pfam" id="PF01795">
    <property type="entry name" value="Methyltransf_5"/>
    <property type="match status" value="1"/>
</dbReference>
<dbReference type="GO" id="GO:0070475">
    <property type="term" value="P:rRNA base methylation"/>
    <property type="evidence" value="ECO:0007669"/>
    <property type="project" value="TreeGrafter"/>
</dbReference>
<evidence type="ECO:0000256" key="3">
    <source>
        <dbReference type="ARBA" id="ARBA00022679"/>
    </source>
</evidence>
<keyword evidence="3" id="KW-0808">Transferase</keyword>
<feature type="non-terminal residue" evidence="6">
    <location>
        <position position="1"/>
    </location>
</feature>
<evidence type="ECO:0000256" key="2">
    <source>
        <dbReference type="ARBA" id="ARBA00022603"/>
    </source>
</evidence>
<name>X0RZU0_9ZZZZ</name>
<feature type="coiled-coil region" evidence="5">
    <location>
        <begin position="54"/>
        <end position="81"/>
    </location>
</feature>
<sequence>SMVNSFHIPVLTKEILNYFDFKKGGVYIDCTLGGGGHSKAIFENIYPHGLLIGIDQDIEAIETAKEELKSYIDKVKLVKGNFKNLKWILSELKIETVSGIIFDLGVSFHQLKEKKRGFSFKEDSHLDMRMDLTQKFNADILINSYSEKDLAEIFKKYGEERFSKRIARLIVTERKKKAITTTKQLADLIIKALPRTKKRHTWGIHPATRVFQAIRIEINQELKALEKGLNQAIRVLEDKGRICVISYHSLEDRIVKNIFKEVEREGKEQKNYGLKIITKKPIRPSSEEVRDNPKARSAKLRVAEKIIKVKG</sequence>
<dbReference type="GO" id="GO:0071424">
    <property type="term" value="F:rRNA (cytosine-N4-)-methyltransferase activity"/>
    <property type="evidence" value="ECO:0007669"/>
    <property type="project" value="TreeGrafter"/>
</dbReference>
<dbReference type="EMBL" id="BARS01000247">
    <property type="protein sequence ID" value="GAF74344.1"/>
    <property type="molecule type" value="Genomic_DNA"/>
</dbReference>
<comment type="caution">
    <text evidence="6">The sequence shown here is derived from an EMBL/GenBank/DDBJ whole genome shotgun (WGS) entry which is preliminary data.</text>
</comment>
<dbReference type="HAMAP" id="MF_01007">
    <property type="entry name" value="16SrRNA_methyltr_H"/>
    <property type="match status" value="1"/>
</dbReference>
<dbReference type="InterPro" id="IPR023397">
    <property type="entry name" value="SAM-dep_MeTrfase_MraW_recog"/>
</dbReference>
<dbReference type="GO" id="GO:0005737">
    <property type="term" value="C:cytoplasm"/>
    <property type="evidence" value="ECO:0007669"/>
    <property type="project" value="TreeGrafter"/>
</dbReference>
<dbReference type="SUPFAM" id="SSF53335">
    <property type="entry name" value="S-adenosyl-L-methionine-dependent methyltransferases"/>
    <property type="match status" value="1"/>
</dbReference>
<organism evidence="6">
    <name type="scientific">marine sediment metagenome</name>
    <dbReference type="NCBI Taxonomy" id="412755"/>
    <lineage>
        <taxon>unclassified sequences</taxon>
        <taxon>metagenomes</taxon>
        <taxon>ecological metagenomes</taxon>
    </lineage>
</organism>
<gene>
    <name evidence="6" type="ORF">S01H1_00665</name>
</gene>
<dbReference type="PANTHER" id="PTHR11265:SF0">
    <property type="entry name" value="12S RRNA N4-METHYLCYTIDINE METHYLTRANSFERASE"/>
    <property type="match status" value="1"/>
</dbReference>
<protein>
    <recommendedName>
        <fullName evidence="7">16S rRNA (Cytosine(1402)-N(4))-methyltransferase</fullName>
    </recommendedName>
</protein>
<evidence type="ECO:0000256" key="1">
    <source>
        <dbReference type="ARBA" id="ARBA00010396"/>
    </source>
</evidence>
<dbReference type="Gene3D" id="1.10.150.170">
    <property type="entry name" value="Putative methyltransferase TM0872, insert domain"/>
    <property type="match status" value="1"/>
</dbReference>
<evidence type="ECO:0000256" key="4">
    <source>
        <dbReference type="ARBA" id="ARBA00022691"/>
    </source>
</evidence>
<comment type="similarity">
    <text evidence="1">Belongs to the methyltransferase superfamily. RsmH family.</text>
</comment>